<dbReference type="Proteomes" id="UP001139354">
    <property type="component" value="Unassembled WGS sequence"/>
</dbReference>
<comment type="caution">
    <text evidence="1">The sequence shown here is derived from an EMBL/GenBank/DDBJ whole genome shotgun (WGS) entry which is preliminary data.</text>
</comment>
<evidence type="ECO:0000313" key="2">
    <source>
        <dbReference type="Proteomes" id="UP001139354"/>
    </source>
</evidence>
<dbReference type="PANTHER" id="PTHR42924:SF3">
    <property type="entry name" value="POLYMERASE_HISTIDINOL PHOSPHATASE N-TERMINAL DOMAIN-CONTAINING PROTEIN"/>
    <property type="match status" value="1"/>
</dbReference>
<organism evidence="1 2">
    <name type="scientific">Microbacterium allomyrinae</name>
    <dbReference type="NCBI Taxonomy" id="2830666"/>
    <lineage>
        <taxon>Bacteria</taxon>
        <taxon>Bacillati</taxon>
        <taxon>Actinomycetota</taxon>
        <taxon>Actinomycetes</taxon>
        <taxon>Micrococcales</taxon>
        <taxon>Microbacteriaceae</taxon>
        <taxon>Microbacterium</taxon>
    </lineage>
</organism>
<evidence type="ECO:0000313" key="1">
    <source>
        <dbReference type="EMBL" id="MCC2033025.1"/>
    </source>
</evidence>
<protein>
    <submittedName>
        <fullName evidence="1">PHP domain-containing protein</fullName>
    </submittedName>
</protein>
<dbReference type="InterPro" id="IPR052018">
    <property type="entry name" value="PHP_domain"/>
</dbReference>
<dbReference type="SUPFAM" id="SSF89550">
    <property type="entry name" value="PHP domain-like"/>
    <property type="match status" value="1"/>
</dbReference>
<dbReference type="PANTHER" id="PTHR42924">
    <property type="entry name" value="EXONUCLEASE"/>
    <property type="match status" value="1"/>
</dbReference>
<reference evidence="1" key="1">
    <citation type="submission" date="2021-04" db="EMBL/GenBank/DDBJ databases">
        <title>Microbacterium tenobrionis sp. nov. and Microbacterium allomyrinae sp. nov., isolated from larvae of Tenobrio molitor and Allomyrina dichotoma, respectively.</title>
        <authorList>
            <person name="Lee S.D."/>
        </authorList>
    </citation>
    <scope>NUCLEOTIDE SEQUENCE</scope>
    <source>
        <strain evidence="1">BWT-G7</strain>
    </source>
</reference>
<accession>A0A9X1LVW3</accession>
<dbReference type="Gene3D" id="3.20.20.140">
    <property type="entry name" value="Metal-dependent hydrolases"/>
    <property type="match status" value="1"/>
</dbReference>
<gene>
    <name evidence="1" type="ORF">KEC57_12625</name>
</gene>
<dbReference type="AlphaFoldDB" id="A0A9X1LVW3"/>
<dbReference type="InterPro" id="IPR016195">
    <property type="entry name" value="Pol/histidinol_Pase-like"/>
</dbReference>
<name>A0A9X1LVW3_9MICO</name>
<proteinExistence type="predicted"/>
<dbReference type="GO" id="GO:0004534">
    <property type="term" value="F:5'-3' RNA exonuclease activity"/>
    <property type="evidence" value="ECO:0007669"/>
    <property type="project" value="TreeGrafter"/>
</dbReference>
<dbReference type="EMBL" id="JAGTTN010000004">
    <property type="protein sequence ID" value="MCC2033025.1"/>
    <property type="molecule type" value="Genomic_DNA"/>
</dbReference>
<keyword evidence="2" id="KW-1185">Reference proteome</keyword>
<dbReference type="RefSeq" id="WP_229384993.1">
    <property type="nucleotide sequence ID" value="NZ_JAGTTN010000004.1"/>
</dbReference>
<dbReference type="GO" id="GO:0035312">
    <property type="term" value="F:5'-3' DNA exonuclease activity"/>
    <property type="evidence" value="ECO:0007669"/>
    <property type="project" value="TreeGrafter"/>
</dbReference>
<sequence length="253" mass="28190">MRELVLAPHIHTSASDDSDWDLERLCRWLGRSGFDGALVCDHDRTMNPARWQALQALCDAVGDRRSFLVVPGVEYQAPDHVVHIPVYGYGRFHGRSPDIDELLLAAAGTGAAVFAHPARRDAWRQFNPAWAPQLVGIEVWNRKYDGVSPNSWALGATREHEIPPLAALDWHGPRQLFPLALRVADPGPGRNRARAGAVVAALRAREVRATAFGGRIESYETGALATISQRLERIRRWGAPRLRQLEDALRRLP</sequence>